<name>A0A022KSW1_9MICO</name>
<dbReference type="HOGENOM" id="CLU_2204971_0_0_11"/>
<dbReference type="Proteomes" id="UP000019754">
    <property type="component" value="Unassembled WGS sequence"/>
</dbReference>
<dbReference type="EMBL" id="AORC01000013">
    <property type="protein sequence ID" value="EYT48764.1"/>
    <property type="molecule type" value="Genomic_DNA"/>
</dbReference>
<sequence length="107" mass="11082">MITQGGDPIDLRHEPLAGEEHLQDPALGAVLEPGATAHAALFWPGYRTAADQETPQSAEVILAEGAEPVPVLLETTPGHGIDPAPFDLKDGVNGGAEIQVGVWVSEG</sequence>
<comment type="caution">
    <text evidence="1">The sequence shown here is derived from an EMBL/GenBank/DDBJ whole genome shotgun (WGS) entry which is preliminary data.</text>
</comment>
<gene>
    <name evidence="1" type="ORF">D641_0110950</name>
</gene>
<evidence type="ECO:0000313" key="2">
    <source>
        <dbReference type="Proteomes" id="UP000019754"/>
    </source>
</evidence>
<protein>
    <submittedName>
        <fullName evidence="1">Uncharacterized protein</fullName>
    </submittedName>
</protein>
<proteinExistence type="predicted"/>
<evidence type="ECO:0000313" key="1">
    <source>
        <dbReference type="EMBL" id="EYT48764.1"/>
    </source>
</evidence>
<organism evidence="1 2">
    <name type="scientific">Brachybacterium muris UCD-AY4</name>
    <dbReference type="NCBI Taxonomy" id="1249481"/>
    <lineage>
        <taxon>Bacteria</taxon>
        <taxon>Bacillati</taxon>
        <taxon>Actinomycetota</taxon>
        <taxon>Actinomycetes</taxon>
        <taxon>Micrococcales</taxon>
        <taxon>Dermabacteraceae</taxon>
        <taxon>Brachybacterium</taxon>
    </lineage>
</organism>
<reference evidence="1 2" key="1">
    <citation type="journal article" date="2013" name="Genome Announc.">
        <title>Draft genome sequence of an Actinobacterium, Brachybacterium muris strain UCD-AY4.</title>
        <authorList>
            <person name="Lo J.R."/>
            <person name="Lang J.M."/>
            <person name="Darling A.E."/>
            <person name="Eisen J.A."/>
            <person name="Coil D.A."/>
        </authorList>
    </citation>
    <scope>NUCLEOTIDE SEQUENCE [LARGE SCALE GENOMIC DNA]</scope>
    <source>
        <strain evidence="1 2">UCD-AY4</strain>
    </source>
</reference>
<dbReference type="AlphaFoldDB" id="A0A022KSW1"/>
<keyword evidence="2" id="KW-1185">Reference proteome</keyword>
<accession>A0A022KSW1</accession>